<dbReference type="EC" id="2.2.1.1" evidence="5"/>
<evidence type="ECO:0000256" key="3">
    <source>
        <dbReference type="ARBA" id="ARBA00023052"/>
    </source>
</evidence>
<dbReference type="Pfam" id="PF02780">
    <property type="entry name" value="Transketolase_C"/>
    <property type="match status" value="1"/>
</dbReference>
<dbReference type="FunFam" id="3.40.50.970:FF:000129">
    <property type="entry name" value="Transketolase"/>
    <property type="match status" value="1"/>
</dbReference>
<name>E0RX20_BUTPB</name>
<dbReference type="PANTHER" id="PTHR43825:SF1">
    <property type="entry name" value="TRANSKETOLASE-LIKE PYRIMIDINE-BINDING DOMAIN-CONTAINING PROTEIN"/>
    <property type="match status" value="1"/>
</dbReference>
<evidence type="ECO:0000256" key="2">
    <source>
        <dbReference type="ARBA" id="ARBA00007131"/>
    </source>
</evidence>
<keyword evidence="3" id="KW-0786">Thiamine pyrophosphate</keyword>
<evidence type="ECO:0000313" key="6">
    <source>
        <dbReference type="Proteomes" id="UP000001299"/>
    </source>
</evidence>
<dbReference type="CDD" id="cd07033">
    <property type="entry name" value="TPP_PYR_DXS_TK_like"/>
    <property type="match status" value="1"/>
</dbReference>
<dbReference type="Gene3D" id="3.40.50.970">
    <property type="match status" value="1"/>
</dbReference>
<dbReference type="InterPro" id="IPR051157">
    <property type="entry name" value="PDH/Transketolase"/>
</dbReference>
<dbReference type="SMART" id="SM00861">
    <property type="entry name" value="Transket_pyr"/>
    <property type="match status" value="1"/>
</dbReference>
<dbReference type="InterPro" id="IPR009014">
    <property type="entry name" value="Transketo_C/PFOR_II"/>
</dbReference>
<evidence type="ECO:0000259" key="4">
    <source>
        <dbReference type="SMART" id="SM00861"/>
    </source>
</evidence>
<comment type="similarity">
    <text evidence="2">Belongs to the transketolase family.</text>
</comment>
<keyword evidence="5" id="KW-0808">Transferase</keyword>
<feature type="domain" description="Transketolase-like pyrimidine-binding" evidence="4">
    <location>
        <begin position="14"/>
        <end position="178"/>
    </location>
</feature>
<dbReference type="AlphaFoldDB" id="E0RX20"/>
<dbReference type="InterPro" id="IPR005475">
    <property type="entry name" value="Transketolase-like_Pyr-bd"/>
</dbReference>
<dbReference type="Gene3D" id="3.40.50.920">
    <property type="match status" value="1"/>
</dbReference>
<sequence>MVEKKKIRSWSRLGQSGTACGVAIYESIEEYSNIYVITADLGVTAGLKRVMDNYPDRFINVGIAEQSLIGVASGMAFEDNNVFAVSFATFLTMRGYEQIRHNLGYQKANVKLLGISAGVAMGMFGNTHYAIEDIAIMRAIPNMLILSPADALEAYYCIKAMSSYIGPAYIRLSDGVNSLPVYDEDYDFAIGKAVTLRSLSKINIIATGRMVHEAIAVSDIFKEKEISIGVINMHTIKPIDEEILKTICNSQLIFSIEEHSVIGGLGSAISDYYDCLDKRPRIEKIGIHDVFPTVGNKEYVRKECGLYTDAIVKRIENIISNDRAIN</sequence>
<protein>
    <submittedName>
        <fullName evidence="5">Transketolase subunit B TktB2</fullName>
        <ecNumber evidence="5">2.2.1.1</ecNumber>
    </submittedName>
</protein>
<dbReference type="eggNOG" id="COG3958">
    <property type="taxonomic scope" value="Bacteria"/>
</dbReference>
<keyword evidence="6" id="KW-1185">Reference proteome</keyword>
<dbReference type="Proteomes" id="UP000001299">
    <property type="component" value="Chromosome 1"/>
</dbReference>
<evidence type="ECO:0000313" key="5">
    <source>
        <dbReference type="EMBL" id="ADL34928.1"/>
    </source>
</evidence>
<dbReference type="GO" id="GO:0004802">
    <property type="term" value="F:transketolase activity"/>
    <property type="evidence" value="ECO:0007669"/>
    <property type="project" value="UniProtKB-EC"/>
</dbReference>
<comment type="cofactor">
    <cofactor evidence="1">
        <name>thiamine diphosphate</name>
        <dbReference type="ChEBI" id="CHEBI:58937"/>
    </cofactor>
</comment>
<evidence type="ECO:0000256" key="1">
    <source>
        <dbReference type="ARBA" id="ARBA00001964"/>
    </source>
</evidence>
<dbReference type="SUPFAM" id="SSF52518">
    <property type="entry name" value="Thiamin diphosphate-binding fold (THDP-binding)"/>
    <property type="match status" value="1"/>
</dbReference>
<accession>E0RX20</accession>
<dbReference type="SUPFAM" id="SSF52922">
    <property type="entry name" value="TK C-terminal domain-like"/>
    <property type="match status" value="1"/>
</dbReference>
<organism evidence="5 6">
    <name type="scientific">Butyrivibrio proteoclasticus (strain ATCC 51982 / DSM 14932 / B316)</name>
    <name type="common">Clostridium proteoclasticum</name>
    <dbReference type="NCBI Taxonomy" id="515622"/>
    <lineage>
        <taxon>Bacteria</taxon>
        <taxon>Bacillati</taxon>
        <taxon>Bacillota</taxon>
        <taxon>Clostridia</taxon>
        <taxon>Lachnospirales</taxon>
        <taxon>Lachnospiraceae</taxon>
        <taxon>Butyrivibrio</taxon>
    </lineage>
</organism>
<gene>
    <name evidence="5" type="primary">tktB2</name>
    <name evidence="5" type="ordered locus">bpr_I2195</name>
</gene>
<dbReference type="KEGG" id="bpb:bpr_I2195"/>
<dbReference type="EMBL" id="CP001810">
    <property type="protein sequence ID" value="ADL34928.1"/>
    <property type="molecule type" value="Genomic_DNA"/>
</dbReference>
<dbReference type="STRING" id="515622.bpr_I2195"/>
<proteinExistence type="inferred from homology"/>
<dbReference type="Pfam" id="PF02779">
    <property type="entry name" value="Transket_pyr"/>
    <property type="match status" value="1"/>
</dbReference>
<dbReference type="RefSeq" id="WP_013281581.1">
    <property type="nucleotide sequence ID" value="NC_014387.1"/>
</dbReference>
<dbReference type="InterPro" id="IPR033248">
    <property type="entry name" value="Transketolase_C"/>
</dbReference>
<reference evidence="5 6" key="1">
    <citation type="journal article" date="2010" name="PLoS ONE">
        <title>The glycobiome of the rumen bacterium Butyrivibrio proteoclasticus B316(T) highlights adaptation to a polysaccharide-rich environment.</title>
        <authorList>
            <person name="Kelly W.J."/>
            <person name="Leahy S.C."/>
            <person name="Altermann E."/>
            <person name="Yeoman C.J."/>
            <person name="Dunne J.C."/>
            <person name="Kong Z."/>
            <person name="Pacheco D.M."/>
            <person name="Li D."/>
            <person name="Noel S.J."/>
            <person name="Moon C.D."/>
            <person name="Cookson A.L."/>
            <person name="Attwood G.T."/>
        </authorList>
    </citation>
    <scope>NUCLEOTIDE SEQUENCE [LARGE SCALE GENOMIC DNA]</scope>
    <source>
        <strain evidence="6">ATCC 51982 / DSM 14932 / B316</strain>
    </source>
</reference>
<dbReference type="PANTHER" id="PTHR43825">
    <property type="entry name" value="PYRUVATE DEHYDROGENASE E1 COMPONENT"/>
    <property type="match status" value="1"/>
</dbReference>
<dbReference type="InterPro" id="IPR029061">
    <property type="entry name" value="THDP-binding"/>
</dbReference>
<dbReference type="HOGENOM" id="CLU_009227_1_1_9"/>